<dbReference type="Gene3D" id="1.10.357.10">
    <property type="entry name" value="Tetracycline Repressor, domain 2"/>
    <property type="match status" value="1"/>
</dbReference>
<evidence type="ECO:0000256" key="1">
    <source>
        <dbReference type="ARBA" id="ARBA00023015"/>
    </source>
</evidence>
<feature type="domain" description="HTH tetR-type" evidence="5">
    <location>
        <begin position="33"/>
        <end position="93"/>
    </location>
</feature>
<dbReference type="InterPro" id="IPR011075">
    <property type="entry name" value="TetR_C"/>
</dbReference>
<evidence type="ECO:0000259" key="5">
    <source>
        <dbReference type="PROSITE" id="PS50977"/>
    </source>
</evidence>
<name>Q2KCQ3_RHIEC</name>
<accession>Q2KCQ3</accession>
<protein>
    <submittedName>
        <fullName evidence="6">Probable transcriptional regulator protein, TetR family</fullName>
    </submittedName>
</protein>
<dbReference type="Pfam" id="PF00440">
    <property type="entry name" value="TetR_N"/>
    <property type="match status" value="1"/>
</dbReference>
<evidence type="ECO:0000313" key="7">
    <source>
        <dbReference type="Proteomes" id="UP000001936"/>
    </source>
</evidence>
<dbReference type="InterPro" id="IPR001647">
    <property type="entry name" value="HTH_TetR"/>
</dbReference>
<evidence type="ECO:0000313" key="6">
    <source>
        <dbReference type="EMBL" id="ABC89383.1"/>
    </source>
</evidence>
<dbReference type="KEGG" id="ret:RHE_CH00565"/>
<evidence type="ECO:0000256" key="2">
    <source>
        <dbReference type="ARBA" id="ARBA00023125"/>
    </source>
</evidence>
<dbReference type="InterPro" id="IPR050109">
    <property type="entry name" value="HTH-type_TetR-like_transc_reg"/>
</dbReference>
<dbReference type="Gene3D" id="1.10.10.60">
    <property type="entry name" value="Homeodomain-like"/>
    <property type="match status" value="1"/>
</dbReference>
<evidence type="ECO:0000256" key="4">
    <source>
        <dbReference type="PROSITE-ProRule" id="PRU00335"/>
    </source>
</evidence>
<proteinExistence type="predicted"/>
<dbReference type="GO" id="GO:0000976">
    <property type="term" value="F:transcription cis-regulatory region binding"/>
    <property type="evidence" value="ECO:0007669"/>
    <property type="project" value="TreeGrafter"/>
</dbReference>
<gene>
    <name evidence="6" type="ordered locus">RHE_CH00565</name>
</gene>
<dbReference type="PANTHER" id="PTHR30055:SF148">
    <property type="entry name" value="TETR-FAMILY TRANSCRIPTIONAL REGULATOR"/>
    <property type="match status" value="1"/>
</dbReference>
<dbReference type="HOGENOM" id="CLU_069356_25_2_5"/>
<evidence type="ECO:0000256" key="3">
    <source>
        <dbReference type="ARBA" id="ARBA00023163"/>
    </source>
</evidence>
<dbReference type="Proteomes" id="UP000001936">
    <property type="component" value="Chromosome"/>
</dbReference>
<reference evidence="6 7" key="1">
    <citation type="journal article" date="2006" name="Proc. Natl. Acad. Sci. U.S.A.">
        <title>The partitioned Rhizobium etli genome: genetic and metabolic redundancy in seven interacting replicons.</title>
        <authorList>
            <person name="Gonzalez V."/>
            <person name="Santamaria R.I."/>
            <person name="Bustos P."/>
            <person name="Hernandez-Gonzalez I."/>
            <person name="Medrano-Soto A."/>
            <person name="Moreno-Hagelsieb G."/>
            <person name="Janga S.C."/>
            <person name="Ramirez M.A."/>
            <person name="Jimenez-Jacinto V."/>
            <person name="Collado-Vides J."/>
            <person name="Davila G."/>
        </authorList>
    </citation>
    <scope>NUCLEOTIDE SEQUENCE [LARGE SCALE GENOMIC DNA]</scope>
    <source>
        <strain evidence="7">ATCC 51251 / DSM 11541 / JCM 21823 / NBRC 15573 / CFN 42</strain>
    </source>
</reference>
<dbReference type="AlphaFoldDB" id="Q2KCQ3"/>
<keyword evidence="3" id="KW-0804">Transcription</keyword>
<dbReference type="InterPro" id="IPR009057">
    <property type="entry name" value="Homeodomain-like_sf"/>
</dbReference>
<dbReference type="SUPFAM" id="SSF46689">
    <property type="entry name" value="Homeodomain-like"/>
    <property type="match status" value="1"/>
</dbReference>
<keyword evidence="1" id="KW-0805">Transcription regulation</keyword>
<keyword evidence="2 4" id="KW-0238">DNA-binding</keyword>
<dbReference type="EMBL" id="CP000133">
    <property type="protein sequence ID" value="ABC89383.1"/>
    <property type="molecule type" value="Genomic_DNA"/>
</dbReference>
<dbReference type="PROSITE" id="PS50977">
    <property type="entry name" value="HTH_TETR_2"/>
    <property type="match status" value="1"/>
</dbReference>
<dbReference type="PANTHER" id="PTHR30055">
    <property type="entry name" value="HTH-TYPE TRANSCRIPTIONAL REGULATOR RUTR"/>
    <property type="match status" value="1"/>
</dbReference>
<sequence>MLLSKILNHRCQDEGRVTGMAVKENLRPGGRSARVQASVHKAARDLLAEFNRTEVTIPLIAARAGVTPSTIYRRWGDLQELLADVAVERLRPDMQPVDAGSGKADLQAWAEQYAEEMSSGPGREMIRDVLAAQAGANASKCCEYTRQQIVVIADRAKARGEAFPDVDLVMDQVVAPIMYRILFGDVPDAARVCDLVSRIMSAPD</sequence>
<organism evidence="6 7">
    <name type="scientific">Rhizobium etli (strain ATCC 51251 / DSM 11541 / JCM 21823 / NBRC 15573 / CFN 42)</name>
    <dbReference type="NCBI Taxonomy" id="347834"/>
    <lineage>
        <taxon>Bacteria</taxon>
        <taxon>Pseudomonadati</taxon>
        <taxon>Pseudomonadota</taxon>
        <taxon>Alphaproteobacteria</taxon>
        <taxon>Hyphomicrobiales</taxon>
        <taxon>Rhizobiaceae</taxon>
        <taxon>Rhizobium/Agrobacterium group</taxon>
        <taxon>Rhizobium</taxon>
    </lineage>
</organism>
<dbReference type="eggNOG" id="COG1309">
    <property type="taxonomic scope" value="Bacteria"/>
</dbReference>
<dbReference type="Pfam" id="PF16859">
    <property type="entry name" value="TetR_C_11"/>
    <property type="match status" value="1"/>
</dbReference>
<feature type="DNA-binding region" description="H-T-H motif" evidence="4">
    <location>
        <begin position="56"/>
        <end position="75"/>
    </location>
</feature>
<dbReference type="GO" id="GO:0003700">
    <property type="term" value="F:DNA-binding transcription factor activity"/>
    <property type="evidence" value="ECO:0007669"/>
    <property type="project" value="TreeGrafter"/>
</dbReference>
<keyword evidence="7" id="KW-1185">Reference proteome</keyword>
<dbReference type="SUPFAM" id="SSF48498">
    <property type="entry name" value="Tetracyclin repressor-like, C-terminal domain"/>
    <property type="match status" value="1"/>
</dbReference>
<dbReference type="InterPro" id="IPR036271">
    <property type="entry name" value="Tet_transcr_reg_TetR-rel_C_sf"/>
</dbReference>